<dbReference type="EMBL" id="LAJG01000014">
    <property type="protein sequence ID" value="KKB80378.1"/>
    <property type="molecule type" value="Genomic_DNA"/>
</dbReference>
<evidence type="ECO:0000313" key="2">
    <source>
        <dbReference type="EMBL" id="KKB80378.1"/>
    </source>
</evidence>
<dbReference type="PATRIC" id="fig|361041.3.peg.1009"/>
<dbReference type="RefSeq" id="WP_046142443.1">
    <property type="nucleotide sequence ID" value="NZ_LAJG01000014.1"/>
</dbReference>
<dbReference type="OrthoDB" id="8451664at2"/>
<evidence type="ECO:0000256" key="1">
    <source>
        <dbReference type="SAM" id="SignalP"/>
    </source>
</evidence>
<keyword evidence="3" id="KW-1185">Reference proteome</keyword>
<keyword evidence="1" id="KW-0732">Signal</keyword>
<feature type="chain" id="PRO_5002491806" description="Lipoprotein" evidence="1">
    <location>
        <begin position="18"/>
        <end position="159"/>
    </location>
</feature>
<reference evidence="2 3" key="1">
    <citation type="submission" date="2015-03" db="EMBL/GenBank/DDBJ databases">
        <authorList>
            <person name="Hassan Y.I."/>
            <person name="Lepp D."/>
            <person name="Zhou T."/>
        </authorList>
    </citation>
    <scope>NUCLEOTIDE SEQUENCE [LARGE SCALE GENOMIC DNA]</scope>
    <source>
        <strain evidence="2 3">GH2-10</strain>
    </source>
</reference>
<name>A0A0F5LDD8_9HYPH</name>
<dbReference type="AlphaFoldDB" id="A0A0F5LDD8"/>
<feature type="signal peptide" evidence="1">
    <location>
        <begin position="1"/>
        <end position="17"/>
    </location>
</feature>
<dbReference type="Proteomes" id="UP000033514">
    <property type="component" value="Unassembled WGS sequence"/>
</dbReference>
<comment type="caution">
    <text evidence="2">The sequence shown here is derived from an EMBL/GenBank/DDBJ whole genome shotgun (WGS) entry which is preliminary data.</text>
</comment>
<evidence type="ECO:0000313" key="3">
    <source>
        <dbReference type="Proteomes" id="UP000033514"/>
    </source>
</evidence>
<proteinExistence type="predicted"/>
<protein>
    <recommendedName>
        <fullName evidence="4">Lipoprotein</fullName>
    </recommendedName>
</protein>
<evidence type="ECO:0008006" key="4">
    <source>
        <dbReference type="Google" id="ProtNLM"/>
    </source>
</evidence>
<sequence length="159" mass="18123">MKRLVALFILLPMPAMANCIPPWQTHFSCYIPERNAHAEFCRIADTNAHPSKKEGYYSYVVGAEPAELYFETDTIGFSVKDTNIDHPTDLTMSMGYMRDDWVYAFVVTEDERIGGDIRDAEVRVYSSSEDFFNDEKDVEQARLYCESGSIIANQDLIAP</sequence>
<organism evidence="2 3">
    <name type="scientific">Devosia soli</name>
    <dbReference type="NCBI Taxonomy" id="361041"/>
    <lineage>
        <taxon>Bacteria</taxon>
        <taxon>Pseudomonadati</taxon>
        <taxon>Pseudomonadota</taxon>
        <taxon>Alphaproteobacteria</taxon>
        <taxon>Hyphomicrobiales</taxon>
        <taxon>Devosiaceae</taxon>
        <taxon>Devosia</taxon>
    </lineage>
</organism>
<accession>A0A0F5LDD8</accession>
<gene>
    <name evidence="2" type="ORF">VW35_08320</name>
</gene>